<dbReference type="Proteomes" id="UP001634394">
    <property type="component" value="Unassembled WGS sequence"/>
</dbReference>
<protein>
    <submittedName>
        <fullName evidence="1">Uncharacterized protein</fullName>
    </submittedName>
</protein>
<dbReference type="EMBL" id="JBJQND010000018">
    <property type="protein sequence ID" value="KAL3837503.1"/>
    <property type="molecule type" value="Genomic_DNA"/>
</dbReference>
<evidence type="ECO:0000313" key="1">
    <source>
        <dbReference type="EMBL" id="KAL3837503.1"/>
    </source>
</evidence>
<name>A0ABD3TM37_SINWO</name>
<keyword evidence="2" id="KW-1185">Reference proteome</keyword>
<dbReference type="AlphaFoldDB" id="A0ABD3TM37"/>
<organism evidence="1 2">
    <name type="scientific">Sinanodonta woodiana</name>
    <name type="common">Chinese pond mussel</name>
    <name type="synonym">Anodonta woodiana</name>
    <dbReference type="NCBI Taxonomy" id="1069815"/>
    <lineage>
        <taxon>Eukaryota</taxon>
        <taxon>Metazoa</taxon>
        <taxon>Spiralia</taxon>
        <taxon>Lophotrochozoa</taxon>
        <taxon>Mollusca</taxon>
        <taxon>Bivalvia</taxon>
        <taxon>Autobranchia</taxon>
        <taxon>Heteroconchia</taxon>
        <taxon>Palaeoheterodonta</taxon>
        <taxon>Unionida</taxon>
        <taxon>Unionoidea</taxon>
        <taxon>Unionidae</taxon>
        <taxon>Unioninae</taxon>
        <taxon>Sinanodonta</taxon>
    </lineage>
</organism>
<proteinExistence type="predicted"/>
<reference evidence="1 2" key="1">
    <citation type="submission" date="2024-11" db="EMBL/GenBank/DDBJ databases">
        <title>Chromosome-level genome assembly of the freshwater bivalve Anodonta woodiana.</title>
        <authorList>
            <person name="Chen X."/>
        </authorList>
    </citation>
    <scope>NUCLEOTIDE SEQUENCE [LARGE SCALE GENOMIC DNA]</scope>
    <source>
        <strain evidence="1">MN2024</strain>
        <tissue evidence="1">Gills</tissue>
    </source>
</reference>
<sequence length="105" mass="11976">MVYESQTTRLARERLAALKAFIPLRDRVRDKLQQRQQAQTDFTTGTEQLFSPITTATKDVIKTTTPLLGALENIVAETGQTREILKTLPTDIVTTSRQQQRKEKM</sequence>
<accession>A0ABD3TM37</accession>
<evidence type="ECO:0000313" key="2">
    <source>
        <dbReference type="Proteomes" id="UP001634394"/>
    </source>
</evidence>
<comment type="caution">
    <text evidence="1">The sequence shown here is derived from an EMBL/GenBank/DDBJ whole genome shotgun (WGS) entry which is preliminary data.</text>
</comment>
<gene>
    <name evidence="1" type="ORF">ACJMK2_022855</name>
</gene>